<evidence type="ECO:0000256" key="14">
    <source>
        <dbReference type="ARBA" id="ARBA00022884"/>
    </source>
</evidence>
<evidence type="ECO:0000313" key="26">
    <source>
        <dbReference type="EMBL" id="MBW0489140.1"/>
    </source>
</evidence>
<protein>
    <recommendedName>
        <fullName evidence="25">Integrase catalytic domain-containing protein</fullName>
    </recommendedName>
</protein>
<accession>A0A9Q3CU68</accession>
<evidence type="ECO:0000259" key="25">
    <source>
        <dbReference type="PROSITE" id="PS50994"/>
    </source>
</evidence>
<dbReference type="Pfam" id="PF25597">
    <property type="entry name" value="SH3_retrovirus"/>
    <property type="match status" value="1"/>
</dbReference>
<dbReference type="Pfam" id="PF22936">
    <property type="entry name" value="Pol_BBD"/>
    <property type="match status" value="1"/>
</dbReference>
<evidence type="ECO:0000256" key="19">
    <source>
        <dbReference type="ARBA" id="ARBA00023172"/>
    </source>
</evidence>
<feature type="region of interest" description="Disordered" evidence="23">
    <location>
        <begin position="1232"/>
        <end position="1253"/>
    </location>
</feature>
<keyword evidence="15" id="KW-0229">DNA integration</keyword>
<evidence type="ECO:0000256" key="12">
    <source>
        <dbReference type="ARBA" id="ARBA00022840"/>
    </source>
</evidence>
<evidence type="ECO:0000256" key="8">
    <source>
        <dbReference type="ARBA" id="ARBA00022741"/>
    </source>
</evidence>
<dbReference type="InterPro" id="IPR013103">
    <property type="entry name" value="RVT_2"/>
</dbReference>
<dbReference type="InterPro" id="IPR012337">
    <property type="entry name" value="RNaseH-like_sf"/>
</dbReference>
<keyword evidence="27" id="KW-1185">Reference proteome</keyword>
<comment type="function">
    <text evidence="1">The aspartyl protease (PR) mediates the proteolytic cleavages of the Gag and Gag-Pol polyproteins after assembly of the VLP.</text>
</comment>
<dbReference type="CDD" id="cd09272">
    <property type="entry name" value="RNase_HI_RT_Ty1"/>
    <property type="match status" value="1"/>
</dbReference>
<keyword evidence="24" id="KW-0472">Membrane</keyword>
<keyword evidence="20" id="KW-0511">Multifunctional enzyme</keyword>
<proteinExistence type="predicted"/>
<evidence type="ECO:0000256" key="16">
    <source>
        <dbReference type="ARBA" id="ARBA00022918"/>
    </source>
</evidence>
<dbReference type="PROSITE" id="PS50994">
    <property type="entry name" value="INTEGRASE"/>
    <property type="match status" value="1"/>
</dbReference>
<comment type="catalytic activity">
    <reaction evidence="22">
        <text>DNA(n) + a 2'-deoxyribonucleoside 5'-triphosphate = DNA(n+1) + diphosphate</text>
        <dbReference type="Rhea" id="RHEA:22508"/>
        <dbReference type="Rhea" id="RHEA-COMP:17339"/>
        <dbReference type="Rhea" id="RHEA-COMP:17340"/>
        <dbReference type="ChEBI" id="CHEBI:33019"/>
        <dbReference type="ChEBI" id="CHEBI:61560"/>
        <dbReference type="ChEBI" id="CHEBI:173112"/>
        <dbReference type="EC" id="2.7.7.7"/>
    </reaction>
</comment>
<evidence type="ECO:0000256" key="6">
    <source>
        <dbReference type="ARBA" id="ARBA00022722"/>
    </source>
</evidence>
<dbReference type="GO" id="GO:0005524">
    <property type="term" value="F:ATP binding"/>
    <property type="evidence" value="ECO:0007669"/>
    <property type="project" value="UniProtKB-KW"/>
</dbReference>
<evidence type="ECO:0000256" key="4">
    <source>
        <dbReference type="ARBA" id="ARBA00022670"/>
    </source>
</evidence>
<dbReference type="GO" id="GO:0005634">
    <property type="term" value="C:nucleus"/>
    <property type="evidence" value="ECO:0007669"/>
    <property type="project" value="UniProtKB-ARBA"/>
</dbReference>
<evidence type="ECO:0000256" key="2">
    <source>
        <dbReference type="ARBA" id="ARBA00022578"/>
    </source>
</evidence>
<evidence type="ECO:0000256" key="1">
    <source>
        <dbReference type="ARBA" id="ARBA00002180"/>
    </source>
</evidence>
<keyword evidence="16" id="KW-0695">RNA-directed DNA polymerase</keyword>
<feature type="transmembrane region" description="Helical" evidence="24">
    <location>
        <begin position="1175"/>
        <end position="1197"/>
    </location>
</feature>
<dbReference type="InterPro" id="IPR043502">
    <property type="entry name" value="DNA/RNA_pol_sf"/>
</dbReference>
<evidence type="ECO:0000256" key="20">
    <source>
        <dbReference type="ARBA" id="ARBA00023268"/>
    </source>
</evidence>
<dbReference type="InterPro" id="IPR054722">
    <property type="entry name" value="PolX-like_BBD"/>
</dbReference>
<evidence type="ECO:0000313" key="27">
    <source>
        <dbReference type="Proteomes" id="UP000765509"/>
    </source>
</evidence>
<dbReference type="InterPro" id="IPR036397">
    <property type="entry name" value="RNaseH_sf"/>
</dbReference>
<keyword evidence="17" id="KW-0239">DNA-directed DNA polymerase</keyword>
<evidence type="ECO:0000256" key="11">
    <source>
        <dbReference type="ARBA" id="ARBA00022801"/>
    </source>
</evidence>
<dbReference type="GO" id="GO:0003887">
    <property type="term" value="F:DNA-directed DNA polymerase activity"/>
    <property type="evidence" value="ECO:0007669"/>
    <property type="project" value="UniProtKB-KW"/>
</dbReference>
<keyword evidence="11" id="KW-0378">Hydrolase</keyword>
<evidence type="ECO:0000256" key="15">
    <source>
        <dbReference type="ARBA" id="ARBA00022908"/>
    </source>
</evidence>
<keyword evidence="19" id="KW-0233">DNA recombination</keyword>
<name>A0A9Q3CU68_9BASI</name>
<dbReference type="GO" id="GO:0032196">
    <property type="term" value="P:transposition"/>
    <property type="evidence" value="ECO:0007669"/>
    <property type="project" value="UniProtKB-KW"/>
</dbReference>
<reference evidence="26" key="1">
    <citation type="submission" date="2021-03" db="EMBL/GenBank/DDBJ databases">
        <title>Draft genome sequence of rust myrtle Austropuccinia psidii MF-1, a brazilian biotype.</title>
        <authorList>
            <person name="Quecine M.C."/>
            <person name="Pachon D.M.R."/>
            <person name="Bonatelli M.L."/>
            <person name="Correr F.H."/>
            <person name="Franceschini L.M."/>
            <person name="Leite T.F."/>
            <person name="Margarido G.R.A."/>
            <person name="Almeida C.A."/>
            <person name="Ferrarezi J.A."/>
            <person name="Labate C.A."/>
        </authorList>
    </citation>
    <scope>NUCLEOTIDE SEQUENCE</scope>
    <source>
        <strain evidence="26">MF-1</strain>
    </source>
</reference>
<feature type="region of interest" description="Disordered" evidence="23">
    <location>
        <begin position="103"/>
        <end position="123"/>
    </location>
</feature>
<feature type="domain" description="Integrase catalytic" evidence="25">
    <location>
        <begin position="304"/>
        <end position="481"/>
    </location>
</feature>
<evidence type="ECO:0000256" key="22">
    <source>
        <dbReference type="ARBA" id="ARBA00049244"/>
    </source>
</evidence>
<gene>
    <name evidence="26" type="ORF">O181_028855</name>
</gene>
<keyword evidence="17" id="KW-0808">Transferase</keyword>
<keyword evidence="9" id="KW-0064">Aspartyl protease</keyword>
<keyword evidence="7" id="KW-0479">Metal-binding</keyword>
<comment type="caution">
    <text evidence="26">The sequence shown here is derived from an EMBL/GenBank/DDBJ whole genome shotgun (WGS) entry which is preliminary data.</text>
</comment>
<dbReference type="InterPro" id="IPR001584">
    <property type="entry name" value="Integrase_cat-core"/>
</dbReference>
<keyword evidence="12" id="KW-0067">ATP-binding</keyword>
<keyword evidence="4" id="KW-0645">Protease</keyword>
<dbReference type="PANTHER" id="PTHR42648:SF11">
    <property type="entry name" value="TRANSPOSON TY4-P GAG-POL POLYPROTEIN"/>
    <property type="match status" value="1"/>
</dbReference>
<dbReference type="GO" id="GO:0003964">
    <property type="term" value="F:RNA-directed DNA polymerase activity"/>
    <property type="evidence" value="ECO:0007669"/>
    <property type="project" value="UniProtKB-KW"/>
</dbReference>
<evidence type="ECO:0000256" key="7">
    <source>
        <dbReference type="ARBA" id="ARBA00022723"/>
    </source>
</evidence>
<dbReference type="SUPFAM" id="SSF56672">
    <property type="entry name" value="DNA/RNA polymerases"/>
    <property type="match status" value="1"/>
</dbReference>
<keyword evidence="10" id="KW-0255">Endonuclease</keyword>
<keyword evidence="14" id="KW-0694">RNA-binding</keyword>
<organism evidence="26 27">
    <name type="scientific">Austropuccinia psidii MF-1</name>
    <dbReference type="NCBI Taxonomy" id="1389203"/>
    <lineage>
        <taxon>Eukaryota</taxon>
        <taxon>Fungi</taxon>
        <taxon>Dikarya</taxon>
        <taxon>Basidiomycota</taxon>
        <taxon>Pucciniomycotina</taxon>
        <taxon>Pucciniomycetes</taxon>
        <taxon>Pucciniales</taxon>
        <taxon>Sphaerophragmiaceae</taxon>
        <taxon>Austropuccinia</taxon>
    </lineage>
</organism>
<keyword evidence="6" id="KW-0540">Nuclease</keyword>
<comment type="catalytic activity">
    <reaction evidence="21">
        <text>DNA(n) + a 2'-deoxyribonucleoside 5'-triphosphate = DNA(n+1) + diphosphate</text>
        <dbReference type="Rhea" id="RHEA:22508"/>
        <dbReference type="Rhea" id="RHEA-COMP:17339"/>
        <dbReference type="Rhea" id="RHEA-COMP:17340"/>
        <dbReference type="ChEBI" id="CHEBI:33019"/>
        <dbReference type="ChEBI" id="CHEBI:61560"/>
        <dbReference type="ChEBI" id="CHEBI:173112"/>
        <dbReference type="EC" id="2.7.7.49"/>
    </reaction>
</comment>
<keyword evidence="5" id="KW-0548">Nucleotidyltransferase</keyword>
<sequence>MPSEILSYIILGKLAGDPKLSQIVELLTLNEEIIEKPDQILSRLQEYANHCQTKDPRSGSSAPASALVSSSNNEPYRIIYYCSNGKHNPKCLTHKKEECFAENPHLRPQKHNNKRKNPNSNPEAHISTAQALYTNANQRSSPGQLVVDCGATHHMFHSESAFTSLSKDTTLTVTTGDSSSNLIAEGIGTVNLLSNNQILKLPNSLFVPRLNCNLVSLLKIFDKELIISRDDDSFTLTAEGKEILRGKTENNLMKVDYHLPTANKATAKESPWHERLGHAGSSVLKSMGLPPSDNLCKTCNLNKIHRLPFKDHFELAELSLDCVHVDLVGPISPPSISGFRYFLTIVDQATSYKIVHFLKNKSDAFSHFTITKKMMETQQDRSLKKLISDRGGEFMNSHFKQLSDECGFIHAFSPAYTPEHNGFAERANRTILEKAKCMLNASKLPNTYWAEAVSTATLLSNYTPTPSRHNHSPHMLWTNRSPKIKNLRVFGCQAFIMTPKEHWEWKLGPSGEEGILLGYENVSSYQILRLSDKKVVISRHVRFNESIFPEPQQHYNNEGPLDVTWEAIEGQAVVDEPHSPPECPLGPGGQEPVDEIRTPGIHGAAPTSELELVDEILPADEIATPSPTDAQVRPPVRIKVIGPRHPTLVCSNIDQRNILSYSRRAGALFTAADDTPRTFKAATNCDAKEVWSAAIDKELTSMEKLKVWDVIDLDPSYKLVGTTWVFKTKKNHLNQVVEHKARLCAQGFTQTVGVDFDKTYSPTGRLNSLRTLVAFAASNKLSFHQIDVRSAFLNAPLSETVYLSLPQGLKGDKRKSCLRLNKAIYGLRQAPLAWYERLKCWLLNVGFKACVLDPCVFHRKGEHPLWLYVHVDDIALFGREVEGFKTEISGEFEIKDIGVADLMLGVKVTQGDGYITLDQQHYTESLLELYGMSNSRPVSTPLIPNDHLVPATPEEVSEFDSLGISYRSAIGSINYLSSATRPDLSFAVSCLSQFLDKPSIKHWQGFLHVLRYLNGSQELGLSYGGKSHCGISAYSDADWGNCQTTRRSITGYLACFNQCLVIWKTRKQPTVSLSTAEAEYKSLCDLTSELLWLTQWCEESGILLGSKPIPVYEDNQGCINTANGDSNVNGKRMKHVDIQLHFVKEAVKTGRIRLQYTPSKDMLADFLTKSVPKPILTHALGSLGVLSLGLFSCLLILSRRIFVHSLLLSTCYPPLDLQSRCYDQKKNRTGGFQDLSWRKNSTKRKPHQYQSSTVPTIANGTSGCVSFSARKTSWRSAKKPLDKMPRLPQSTGGPNQALKQSPQSLHELIDVYF</sequence>
<evidence type="ECO:0000256" key="17">
    <source>
        <dbReference type="ARBA" id="ARBA00022932"/>
    </source>
</evidence>
<evidence type="ECO:0000256" key="3">
    <source>
        <dbReference type="ARBA" id="ARBA00022612"/>
    </source>
</evidence>
<dbReference type="PANTHER" id="PTHR42648">
    <property type="entry name" value="TRANSPOSASE, PUTATIVE-RELATED"/>
    <property type="match status" value="1"/>
</dbReference>
<dbReference type="EMBL" id="AVOT02009939">
    <property type="protein sequence ID" value="MBW0489140.1"/>
    <property type="molecule type" value="Genomic_DNA"/>
</dbReference>
<keyword evidence="13" id="KW-0460">Magnesium</keyword>
<keyword evidence="2" id="KW-0815">Transposition</keyword>
<evidence type="ECO:0000256" key="18">
    <source>
        <dbReference type="ARBA" id="ARBA00023113"/>
    </source>
</evidence>
<dbReference type="Proteomes" id="UP000765509">
    <property type="component" value="Unassembled WGS sequence"/>
</dbReference>
<dbReference type="GO" id="GO:0015074">
    <property type="term" value="P:DNA integration"/>
    <property type="evidence" value="ECO:0007669"/>
    <property type="project" value="UniProtKB-KW"/>
</dbReference>
<keyword evidence="24" id="KW-0812">Transmembrane</keyword>
<dbReference type="GO" id="GO:0004190">
    <property type="term" value="F:aspartic-type endopeptidase activity"/>
    <property type="evidence" value="ECO:0007669"/>
    <property type="project" value="UniProtKB-KW"/>
</dbReference>
<dbReference type="InterPro" id="IPR039537">
    <property type="entry name" value="Retrotran_Ty1/copia-like"/>
</dbReference>
<dbReference type="Gene3D" id="3.30.420.10">
    <property type="entry name" value="Ribonuclease H-like superfamily/Ribonuclease H"/>
    <property type="match status" value="1"/>
</dbReference>
<evidence type="ECO:0000256" key="23">
    <source>
        <dbReference type="SAM" id="MobiDB-lite"/>
    </source>
</evidence>
<dbReference type="InterPro" id="IPR057670">
    <property type="entry name" value="SH3_retrovirus"/>
</dbReference>
<evidence type="ECO:0000256" key="10">
    <source>
        <dbReference type="ARBA" id="ARBA00022759"/>
    </source>
</evidence>
<feature type="compositionally biased region" description="Basic residues" evidence="23">
    <location>
        <begin position="107"/>
        <end position="117"/>
    </location>
</feature>
<dbReference type="SUPFAM" id="SSF53098">
    <property type="entry name" value="Ribonuclease H-like"/>
    <property type="match status" value="1"/>
</dbReference>
<dbReference type="Pfam" id="PF07727">
    <property type="entry name" value="RVT_2"/>
    <property type="match status" value="1"/>
</dbReference>
<evidence type="ECO:0000256" key="5">
    <source>
        <dbReference type="ARBA" id="ARBA00022695"/>
    </source>
</evidence>
<evidence type="ECO:0000256" key="24">
    <source>
        <dbReference type="SAM" id="Phobius"/>
    </source>
</evidence>
<keyword evidence="8" id="KW-0547">Nucleotide-binding</keyword>
<keyword evidence="24" id="KW-1133">Transmembrane helix</keyword>
<evidence type="ECO:0000256" key="9">
    <source>
        <dbReference type="ARBA" id="ARBA00022750"/>
    </source>
</evidence>
<feature type="region of interest" description="Disordered" evidence="23">
    <location>
        <begin position="1275"/>
        <end position="1302"/>
    </location>
</feature>
<dbReference type="GO" id="GO:0003723">
    <property type="term" value="F:RNA binding"/>
    <property type="evidence" value="ECO:0007669"/>
    <property type="project" value="UniProtKB-KW"/>
</dbReference>
<dbReference type="GO" id="GO:0006310">
    <property type="term" value="P:DNA recombination"/>
    <property type="evidence" value="ECO:0007669"/>
    <property type="project" value="UniProtKB-KW"/>
</dbReference>
<keyword evidence="18" id="KW-0917">Virion maturation</keyword>
<dbReference type="GO" id="GO:0004519">
    <property type="term" value="F:endonuclease activity"/>
    <property type="evidence" value="ECO:0007669"/>
    <property type="project" value="UniProtKB-KW"/>
</dbReference>
<evidence type="ECO:0000256" key="21">
    <source>
        <dbReference type="ARBA" id="ARBA00048173"/>
    </source>
</evidence>
<feature type="compositionally biased region" description="Polar residues" evidence="23">
    <location>
        <begin position="1288"/>
        <end position="1302"/>
    </location>
</feature>
<keyword evidence="3" id="KW-1188">Viral release from host cell</keyword>
<dbReference type="OrthoDB" id="3243429at2759"/>
<evidence type="ECO:0000256" key="13">
    <source>
        <dbReference type="ARBA" id="ARBA00022842"/>
    </source>
</evidence>
<dbReference type="GO" id="GO:0006508">
    <property type="term" value="P:proteolysis"/>
    <property type="evidence" value="ECO:0007669"/>
    <property type="project" value="UniProtKB-KW"/>
</dbReference>
<dbReference type="GO" id="GO:0046872">
    <property type="term" value="F:metal ion binding"/>
    <property type="evidence" value="ECO:0007669"/>
    <property type="project" value="UniProtKB-KW"/>
</dbReference>